<evidence type="ECO:0000313" key="2">
    <source>
        <dbReference type="EMBL" id="NKY29188.1"/>
    </source>
</evidence>
<dbReference type="AlphaFoldDB" id="A0A7X6L7B1"/>
<gene>
    <name evidence="2" type="ORF">HGB38_23640</name>
</gene>
<organism evidence="2 3">
    <name type="scientific">Nocardia gamkensis</name>
    <dbReference type="NCBI Taxonomy" id="352869"/>
    <lineage>
        <taxon>Bacteria</taxon>
        <taxon>Bacillati</taxon>
        <taxon>Actinomycetota</taxon>
        <taxon>Actinomycetes</taxon>
        <taxon>Mycobacteriales</taxon>
        <taxon>Nocardiaceae</taxon>
        <taxon>Nocardia</taxon>
    </lineage>
</organism>
<feature type="region of interest" description="Disordered" evidence="1">
    <location>
        <begin position="1"/>
        <end position="52"/>
    </location>
</feature>
<dbReference type="EMBL" id="JAAXOS010000011">
    <property type="protein sequence ID" value="NKY29188.1"/>
    <property type="molecule type" value="Genomic_DNA"/>
</dbReference>
<comment type="caution">
    <text evidence="2">The sequence shown here is derived from an EMBL/GenBank/DDBJ whole genome shotgun (WGS) entry which is preliminary data.</text>
</comment>
<name>A0A7X6L7B1_9NOCA</name>
<dbReference type="RefSeq" id="WP_157114217.1">
    <property type="nucleotide sequence ID" value="NZ_JAAXOS010000011.1"/>
</dbReference>
<evidence type="ECO:0000313" key="3">
    <source>
        <dbReference type="Proteomes" id="UP000540698"/>
    </source>
</evidence>
<reference evidence="2 3" key="1">
    <citation type="submission" date="2020-04" db="EMBL/GenBank/DDBJ databases">
        <title>MicrobeNet Type strains.</title>
        <authorList>
            <person name="Nicholson A.C."/>
        </authorList>
    </citation>
    <scope>NUCLEOTIDE SEQUENCE [LARGE SCALE GENOMIC DNA]</scope>
    <source>
        <strain evidence="2 3">DSM 44956</strain>
    </source>
</reference>
<accession>A0A7X6L7B1</accession>
<feature type="compositionally biased region" description="Basic and acidic residues" evidence="1">
    <location>
        <begin position="10"/>
        <end position="27"/>
    </location>
</feature>
<proteinExistence type="predicted"/>
<protein>
    <submittedName>
        <fullName evidence="2">Uncharacterized protein</fullName>
    </submittedName>
</protein>
<feature type="compositionally biased region" description="Basic and acidic residues" evidence="1">
    <location>
        <begin position="35"/>
        <end position="45"/>
    </location>
</feature>
<evidence type="ECO:0000256" key="1">
    <source>
        <dbReference type="SAM" id="MobiDB-lite"/>
    </source>
</evidence>
<sequence>MSMGMGSTPMDHEAADRIAEAAERDPDSPTATSGFRDRAEAAADRNDEDDDC</sequence>
<dbReference type="Proteomes" id="UP000540698">
    <property type="component" value="Unassembled WGS sequence"/>
</dbReference>
<keyword evidence="3" id="KW-1185">Reference proteome</keyword>